<comment type="caution">
    <text evidence="2">The sequence shown here is derived from an EMBL/GenBank/DDBJ whole genome shotgun (WGS) entry which is preliminary data.</text>
</comment>
<feature type="compositionally biased region" description="Polar residues" evidence="1">
    <location>
        <begin position="13"/>
        <end position="39"/>
    </location>
</feature>
<dbReference type="OrthoDB" id="3437384at2759"/>
<name>A0A8H3EVC4_9LECA</name>
<evidence type="ECO:0000256" key="1">
    <source>
        <dbReference type="SAM" id="MobiDB-lite"/>
    </source>
</evidence>
<feature type="compositionally biased region" description="Basic residues" evidence="1">
    <location>
        <begin position="179"/>
        <end position="200"/>
    </location>
</feature>
<feature type="compositionally biased region" description="Low complexity" evidence="1">
    <location>
        <begin position="436"/>
        <end position="450"/>
    </location>
</feature>
<feature type="compositionally biased region" description="Polar residues" evidence="1">
    <location>
        <begin position="362"/>
        <end position="380"/>
    </location>
</feature>
<dbReference type="AlphaFoldDB" id="A0A8H3EVC4"/>
<gene>
    <name evidence="2" type="ORF">GOMPHAMPRED_007275</name>
</gene>
<evidence type="ECO:0000313" key="3">
    <source>
        <dbReference type="Proteomes" id="UP000664169"/>
    </source>
</evidence>
<feature type="region of interest" description="Disordered" evidence="1">
    <location>
        <begin position="667"/>
        <end position="699"/>
    </location>
</feature>
<accession>A0A8H3EVC4</accession>
<feature type="region of interest" description="Disordered" evidence="1">
    <location>
        <begin position="13"/>
        <end position="64"/>
    </location>
</feature>
<reference evidence="2" key="1">
    <citation type="submission" date="2021-03" db="EMBL/GenBank/DDBJ databases">
        <authorList>
            <person name="Tagirdzhanova G."/>
        </authorList>
    </citation>
    <scope>NUCLEOTIDE SEQUENCE</scope>
</reference>
<feature type="compositionally biased region" description="Polar residues" evidence="1">
    <location>
        <begin position="50"/>
        <end position="64"/>
    </location>
</feature>
<proteinExistence type="predicted"/>
<dbReference type="EMBL" id="CAJPDQ010000006">
    <property type="protein sequence ID" value="CAF9911023.1"/>
    <property type="molecule type" value="Genomic_DNA"/>
</dbReference>
<feature type="region of interest" description="Disordered" evidence="1">
    <location>
        <begin position="429"/>
        <end position="468"/>
    </location>
</feature>
<feature type="region of interest" description="Disordered" evidence="1">
    <location>
        <begin position="179"/>
        <end position="238"/>
    </location>
</feature>
<feature type="compositionally biased region" description="Polar residues" evidence="1">
    <location>
        <begin position="224"/>
        <end position="233"/>
    </location>
</feature>
<keyword evidence="3" id="KW-1185">Reference proteome</keyword>
<feature type="region of interest" description="Disordered" evidence="1">
    <location>
        <begin position="306"/>
        <end position="412"/>
    </location>
</feature>
<sequence length="732" mass="81293">MVFCSSSDLIDNSRMQSQGSIQSQKGTMGDSTYGQNRTGYSYDHRPYQERSYSSSDNGSTETVLRNGKPVTQTAWSDGTTLRNILNETSTTGTKIRHKPTFSFEDLVELKGVANAVSEITIPPTSPSRRILSHSFISELSNRSTSSQGTKANGCTYSGTWIPTTLPVYNLKETISKVPGRHKSVLISKKRQKQKLRRKSRFREEFDEPLPSSQAFYDGTDDSVSEQPSPGPRSQTRRQTRAFYHEDDELEQPVPSVSHKDYPQVDFGPWNTAFNLYNEAKRSPTPQAADYSGWGAVRRNTLHPLAKSTTSRPKFELGRSSTTLSSNSEDHERIQTPTGKPPAGQFLEIPGIRKPCQSDKSNRSQNSLRSYINRLRSTPETAENDEEVVSGKSIASSKIAPSDVPKTKSSRDTLSIRSIKTISIEPDEGKHILNRPSRSNISISSEVSSQIGPHDIHQPRASTSTNSLLGPERSFDSWCKFPSHTRAERNGSAGTADNVIVYDYVPAHVQQQSAPELRYRPTKTEKNKSSGIRKHIKGLWSHEKSDMLRMQLGTRSSISVRGRVRYPDLELLPRLEQDFIQSSATLGSGSYYSGDPDKGLRFDAVDYEGNGYGSNLDLQRIPYAGDRASDLSKMYRRAIFGQTNEAIDSAGASRQVSTSLPVEYAPQADPVQKHNDSASKKDVFKPSIESGSSSSPTEALKVRRSTLDFAKDVRLQEAQSRQVLLDEVRDIAG</sequence>
<organism evidence="2 3">
    <name type="scientific">Gomphillus americanus</name>
    <dbReference type="NCBI Taxonomy" id="1940652"/>
    <lineage>
        <taxon>Eukaryota</taxon>
        <taxon>Fungi</taxon>
        <taxon>Dikarya</taxon>
        <taxon>Ascomycota</taxon>
        <taxon>Pezizomycotina</taxon>
        <taxon>Lecanoromycetes</taxon>
        <taxon>OSLEUM clade</taxon>
        <taxon>Ostropomycetidae</taxon>
        <taxon>Ostropales</taxon>
        <taxon>Graphidaceae</taxon>
        <taxon>Gomphilloideae</taxon>
        <taxon>Gomphillus</taxon>
    </lineage>
</organism>
<evidence type="ECO:0000313" key="2">
    <source>
        <dbReference type="EMBL" id="CAF9911023.1"/>
    </source>
</evidence>
<protein>
    <submittedName>
        <fullName evidence="2">Uncharacterized protein</fullName>
    </submittedName>
</protein>
<feature type="compositionally biased region" description="Basic and acidic residues" evidence="1">
    <location>
        <begin position="670"/>
        <end position="683"/>
    </location>
</feature>
<dbReference type="Proteomes" id="UP000664169">
    <property type="component" value="Unassembled WGS sequence"/>
</dbReference>